<dbReference type="InParanoid" id="A0A0C9ZPG0"/>
<evidence type="ECO:0000313" key="2">
    <source>
        <dbReference type="Proteomes" id="UP000054485"/>
    </source>
</evidence>
<proteinExistence type="predicted"/>
<sequence length="85" mass="9717">MHRSPPRACIGSRRRFKQWSSIDDLDECTRCYRAAVSLCSEGHSERKTYLNSLTLVLYRRFNHQGNSDDLDEAISSLERSAALAP</sequence>
<dbReference type="EMBL" id="KN835339">
    <property type="protein sequence ID" value="KIK39510.1"/>
    <property type="molecule type" value="Genomic_DNA"/>
</dbReference>
<protein>
    <recommendedName>
        <fullName evidence="3">Anaphase-promoting complex subunit 5</fullName>
    </recommendedName>
</protein>
<dbReference type="HOGENOM" id="CLU_2514138_0_0_1"/>
<gene>
    <name evidence="1" type="ORF">CY34DRAFT_89060</name>
</gene>
<keyword evidence="2" id="KW-1185">Reference proteome</keyword>
<dbReference type="AlphaFoldDB" id="A0A0C9ZPG0"/>
<evidence type="ECO:0008006" key="3">
    <source>
        <dbReference type="Google" id="ProtNLM"/>
    </source>
</evidence>
<dbReference type="Proteomes" id="UP000054485">
    <property type="component" value="Unassembled WGS sequence"/>
</dbReference>
<evidence type="ECO:0000313" key="1">
    <source>
        <dbReference type="EMBL" id="KIK39510.1"/>
    </source>
</evidence>
<name>A0A0C9ZPG0_9AGAM</name>
<organism evidence="1 2">
    <name type="scientific">Suillus luteus UH-Slu-Lm8-n1</name>
    <dbReference type="NCBI Taxonomy" id="930992"/>
    <lineage>
        <taxon>Eukaryota</taxon>
        <taxon>Fungi</taxon>
        <taxon>Dikarya</taxon>
        <taxon>Basidiomycota</taxon>
        <taxon>Agaricomycotina</taxon>
        <taxon>Agaricomycetes</taxon>
        <taxon>Agaricomycetidae</taxon>
        <taxon>Boletales</taxon>
        <taxon>Suillineae</taxon>
        <taxon>Suillaceae</taxon>
        <taxon>Suillus</taxon>
    </lineage>
</organism>
<reference evidence="2" key="2">
    <citation type="submission" date="2015-01" db="EMBL/GenBank/DDBJ databases">
        <title>Evolutionary Origins and Diversification of the Mycorrhizal Mutualists.</title>
        <authorList>
            <consortium name="DOE Joint Genome Institute"/>
            <consortium name="Mycorrhizal Genomics Consortium"/>
            <person name="Kohler A."/>
            <person name="Kuo A."/>
            <person name="Nagy L.G."/>
            <person name="Floudas D."/>
            <person name="Copeland A."/>
            <person name="Barry K.W."/>
            <person name="Cichocki N."/>
            <person name="Veneault-Fourrey C."/>
            <person name="LaButti K."/>
            <person name="Lindquist E.A."/>
            <person name="Lipzen A."/>
            <person name="Lundell T."/>
            <person name="Morin E."/>
            <person name="Murat C."/>
            <person name="Riley R."/>
            <person name="Ohm R."/>
            <person name="Sun H."/>
            <person name="Tunlid A."/>
            <person name="Henrissat B."/>
            <person name="Grigoriev I.V."/>
            <person name="Hibbett D.S."/>
            <person name="Martin F."/>
        </authorList>
    </citation>
    <scope>NUCLEOTIDE SEQUENCE [LARGE SCALE GENOMIC DNA]</scope>
    <source>
        <strain evidence="2">UH-Slu-Lm8-n1</strain>
    </source>
</reference>
<accession>A0A0C9ZPG0</accession>
<reference evidence="1 2" key="1">
    <citation type="submission" date="2014-04" db="EMBL/GenBank/DDBJ databases">
        <authorList>
            <consortium name="DOE Joint Genome Institute"/>
            <person name="Kuo A."/>
            <person name="Ruytinx J."/>
            <person name="Rineau F."/>
            <person name="Colpaert J."/>
            <person name="Kohler A."/>
            <person name="Nagy L.G."/>
            <person name="Floudas D."/>
            <person name="Copeland A."/>
            <person name="Barry K.W."/>
            <person name="Cichocki N."/>
            <person name="Veneault-Fourrey C."/>
            <person name="LaButti K."/>
            <person name="Lindquist E.A."/>
            <person name="Lipzen A."/>
            <person name="Lundell T."/>
            <person name="Morin E."/>
            <person name="Murat C."/>
            <person name="Sun H."/>
            <person name="Tunlid A."/>
            <person name="Henrissat B."/>
            <person name="Grigoriev I.V."/>
            <person name="Hibbett D.S."/>
            <person name="Martin F."/>
            <person name="Nordberg H.P."/>
            <person name="Cantor M.N."/>
            <person name="Hua S.X."/>
        </authorList>
    </citation>
    <scope>NUCLEOTIDE SEQUENCE [LARGE SCALE GENOMIC DNA]</scope>
    <source>
        <strain evidence="1 2">UH-Slu-Lm8-n1</strain>
    </source>
</reference>